<dbReference type="PROSITE" id="PS51462">
    <property type="entry name" value="NUDIX"/>
    <property type="match status" value="1"/>
</dbReference>
<dbReference type="PANTHER" id="PTHR43046:SF2">
    <property type="entry name" value="8-OXO-DGTP DIPHOSPHATASE-RELATED"/>
    <property type="match status" value="1"/>
</dbReference>
<evidence type="ECO:0000256" key="1">
    <source>
        <dbReference type="ARBA" id="ARBA00001946"/>
    </source>
</evidence>
<dbReference type="PANTHER" id="PTHR43046">
    <property type="entry name" value="GDP-MANNOSE MANNOSYL HYDROLASE"/>
    <property type="match status" value="1"/>
</dbReference>
<comment type="caution">
    <text evidence="5">The sequence shown here is derived from an EMBL/GenBank/DDBJ whole genome shotgun (WGS) entry which is preliminary data.</text>
</comment>
<organism evidence="5 6">
    <name type="scientific">Candidatus Daviesbacteria bacterium GW2011_GWA2_40_9</name>
    <dbReference type="NCBI Taxonomy" id="1618424"/>
    <lineage>
        <taxon>Bacteria</taxon>
        <taxon>Candidatus Daviesiibacteriota</taxon>
    </lineage>
</organism>
<comment type="similarity">
    <text evidence="3">Belongs to the Nudix hydrolase family.</text>
</comment>
<dbReference type="PROSITE" id="PS00893">
    <property type="entry name" value="NUDIX_BOX"/>
    <property type="match status" value="1"/>
</dbReference>
<evidence type="ECO:0000313" key="6">
    <source>
        <dbReference type="Proteomes" id="UP000034601"/>
    </source>
</evidence>
<dbReference type="AlphaFoldDB" id="A0A0G0U272"/>
<evidence type="ECO:0000313" key="5">
    <source>
        <dbReference type="EMBL" id="KKR83183.1"/>
    </source>
</evidence>
<feature type="domain" description="Nudix hydrolase" evidence="4">
    <location>
        <begin position="1"/>
        <end position="128"/>
    </location>
</feature>
<dbReference type="Pfam" id="PF00293">
    <property type="entry name" value="NUDIX"/>
    <property type="match status" value="1"/>
</dbReference>
<dbReference type="PRINTS" id="PR00502">
    <property type="entry name" value="NUDIXFAMILY"/>
</dbReference>
<reference evidence="5 6" key="1">
    <citation type="journal article" date="2015" name="Nature">
        <title>rRNA introns, odd ribosomes, and small enigmatic genomes across a large radiation of phyla.</title>
        <authorList>
            <person name="Brown C.T."/>
            <person name="Hug L.A."/>
            <person name="Thomas B.C."/>
            <person name="Sharon I."/>
            <person name="Castelle C.J."/>
            <person name="Singh A."/>
            <person name="Wilkins M.J."/>
            <person name="Williams K.H."/>
            <person name="Banfield J.F."/>
        </authorList>
    </citation>
    <scope>NUCLEOTIDE SEQUENCE [LARGE SCALE GENOMIC DNA]</scope>
</reference>
<dbReference type="EMBL" id="LCAB01000007">
    <property type="protein sequence ID" value="KKR83183.1"/>
    <property type="molecule type" value="Genomic_DNA"/>
</dbReference>
<dbReference type="Proteomes" id="UP000034601">
    <property type="component" value="Unassembled WGS sequence"/>
</dbReference>
<comment type="cofactor">
    <cofactor evidence="1">
        <name>Mg(2+)</name>
        <dbReference type="ChEBI" id="CHEBI:18420"/>
    </cofactor>
</comment>
<dbReference type="SUPFAM" id="SSF55811">
    <property type="entry name" value="Nudix"/>
    <property type="match status" value="1"/>
</dbReference>
<accession>A0A0G0U272</accession>
<sequence length="162" mass="18797">MDGAIGIVFDKDKKVLMVKRRDVPIWVLPGGRIEKSESPQQAVVREVWEESGFQTKVKRKVGEYCYHNSKRINHLFECQIISGSAQTSNESKDVAFFYPNNLPKLHDPQLLTLLNDTRSQDKQIIKKEVPPISKKVIFNEFFKHPTVVIRYLFIRIGIRINT</sequence>
<gene>
    <name evidence="5" type="ORF">UU29_C0007G0053</name>
</gene>
<keyword evidence="2 3" id="KW-0378">Hydrolase</keyword>
<evidence type="ECO:0000256" key="3">
    <source>
        <dbReference type="RuleBase" id="RU003476"/>
    </source>
</evidence>
<proteinExistence type="inferred from homology"/>
<dbReference type="Gene3D" id="3.90.79.10">
    <property type="entry name" value="Nucleoside Triphosphate Pyrophosphohydrolase"/>
    <property type="match status" value="1"/>
</dbReference>
<evidence type="ECO:0000256" key="2">
    <source>
        <dbReference type="ARBA" id="ARBA00022801"/>
    </source>
</evidence>
<dbReference type="InterPro" id="IPR000086">
    <property type="entry name" value="NUDIX_hydrolase_dom"/>
</dbReference>
<evidence type="ECO:0000259" key="4">
    <source>
        <dbReference type="PROSITE" id="PS51462"/>
    </source>
</evidence>
<dbReference type="InterPro" id="IPR020084">
    <property type="entry name" value="NUDIX_hydrolase_CS"/>
</dbReference>
<dbReference type="InterPro" id="IPR015797">
    <property type="entry name" value="NUDIX_hydrolase-like_dom_sf"/>
</dbReference>
<dbReference type="InterPro" id="IPR020476">
    <property type="entry name" value="Nudix_hydrolase"/>
</dbReference>
<dbReference type="GO" id="GO:0016787">
    <property type="term" value="F:hydrolase activity"/>
    <property type="evidence" value="ECO:0007669"/>
    <property type="project" value="UniProtKB-KW"/>
</dbReference>
<name>A0A0G0U272_9BACT</name>
<protein>
    <recommendedName>
        <fullName evidence="4">Nudix hydrolase domain-containing protein</fullName>
    </recommendedName>
</protein>